<dbReference type="Gene3D" id="3.90.1680.10">
    <property type="entry name" value="SOS response associated peptidase-like"/>
    <property type="match status" value="1"/>
</dbReference>
<dbReference type="PANTHER" id="PTHR13604:SF0">
    <property type="entry name" value="ABASIC SITE PROCESSING PROTEIN HMCES"/>
    <property type="match status" value="1"/>
</dbReference>
<dbReference type="Proteomes" id="UP000194857">
    <property type="component" value="Unassembled WGS sequence"/>
</dbReference>
<dbReference type="AlphaFoldDB" id="A0A241XSF6"/>
<protein>
    <recommendedName>
        <fullName evidence="8">Abasic site processing protein</fullName>
        <ecNumber evidence="8">3.4.-.-</ecNumber>
    </recommendedName>
</protein>
<reference evidence="9 10" key="1">
    <citation type="submission" date="2017-05" db="EMBL/GenBank/DDBJ databases">
        <authorList>
            <person name="Song R."/>
            <person name="Chenine A.L."/>
            <person name="Ruprecht R.M."/>
        </authorList>
    </citation>
    <scope>NUCLEOTIDE SEQUENCE [LARGE SCALE GENOMIC DNA]</scope>
    <source>
        <strain evidence="9 10">S567_C10_BS</strain>
    </source>
</reference>
<gene>
    <name evidence="9" type="ORF">CAZ10_09610</name>
</gene>
<evidence type="ECO:0000256" key="3">
    <source>
        <dbReference type="ARBA" id="ARBA00022763"/>
    </source>
</evidence>
<dbReference type="EMBL" id="NFFZ01000004">
    <property type="protein sequence ID" value="OTI63086.1"/>
    <property type="molecule type" value="Genomic_DNA"/>
</dbReference>
<dbReference type="EC" id="3.4.-.-" evidence="8"/>
<evidence type="ECO:0000256" key="4">
    <source>
        <dbReference type="ARBA" id="ARBA00022801"/>
    </source>
</evidence>
<keyword evidence="6" id="KW-0238">DNA-binding</keyword>
<dbReference type="GO" id="GO:0003697">
    <property type="term" value="F:single-stranded DNA binding"/>
    <property type="evidence" value="ECO:0007669"/>
    <property type="project" value="InterPro"/>
</dbReference>
<dbReference type="InterPro" id="IPR036590">
    <property type="entry name" value="SRAP-like"/>
</dbReference>
<comment type="similarity">
    <text evidence="1 8">Belongs to the SOS response-associated peptidase family.</text>
</comment>
<proteinExistence type="inferred from homology"/>
<keyword evidence="4 8" id="KW-0378">Hydrolase</keyword>
<sequence>MCSHYEAPSREQLVDAFGLEPEGQYEIDLWPGRTGVMIRNLVPEGDEPVETVASTGVFGLLPFWAKGKSYARNTYNARSETVATLNSYRDAWKKSKHCIIPAAAIYEPDWRPGKPRPARISRKDGRLLGIAGLWETWKDSAGEQVHSFTMLTINADGHEVMQNYHKPGAEKRMVVILPAGAYRDWLSARPEESREFLRQYPADRLQGITLEPE</sequence>
<evidence type="ECO:0000256" key="1">
    <source>
        <dbReference type="ARBA" id="ARBA00008136"/>
    </source>
</evidence>
<comment type="caution">
    <text evidence="9">The sequence shown here is derived from an EMBL/GenBank/DDBJ whole genome shotgun (WGS) entry which is preliminary data.</text>
</comment>
<evidence type="ECO:0000256" key="2">
    <source>
        <dbReference type="ARBA" id="ARBA00022670"/>
    </source>
</evidence>
<dbReference type="GO" id="GO:0106300">
    <property type="term" value="P:protein-DNA covalent cross-linking repair"/>
    <property type="evidence" value="ECO:0007669"/>
    <property type="project" value="InterPro"/>
</dbReference>
<evidence type="ECO:0000256" key="7">
    <source>
        <dbReference type="ARBA" id="ARBA00023239"/>
    </source>
</evidence>
<keyword evidence="2 8" id="KW-0645">Protease</keyword>
<evidence type="ECO:0000313" key="10">
    <source>
        <dbReference type="Proteomes" id="UP000194857"/>
    </source>
</evidence>
<dbReference type="SUPFAM" id="SSF143081">
    <property type="entry name" value="BB1717-like"/>
    <property type="match status" value="1"/>
</dbReference>
<dbReference type="GO" id="GO:0008233">
    <property type="term" value="F:peptidase activity"/>
    <property type="evidence" value="ECO:0007669"/>
    <property type="project" value="UniProtKB-KW"/>
</dbReference>
<keyword evidence="3" id="KW-0227">DNA damage</keyword>
<organism evidence="9 10">
    <name type="scientific">Pseudomonas aeruginosa</name>
    <dbReference type="NCBI Taxonomy" id="287"/>
    <lineage>
        <taxon>Bacteria</taxon>
        <taxon>Pseudomonadati</taxon>
        <taxon>Pseudomonadota</taxon>
        <taxon>Gammaproteobacteria</taxon>
        <taxon>Pseudomonadales</taxon>
        <taxon>Pseudomonadaceae</taxon>
        <taxon>Pseudomonas</taxon>
    </lineage>
</organism>
<dbReference type="PANTHER" id="PTHR13604">
    <property type="entry name" value="DC12-RELATED"/>
    <property type="match status" value="1"/>
</dbReference>
<evidence type="ECO:0000313" key="9">
    <source>
        <dbReference type="EMBL" id="OTI63086.1"/>
    </source>
</evidence>
<evidence type="ECO:0000256" key="8">
    <source>
        <dbReference type="RuleBase" id="RU364100"/>
    </source>
</evidence>
<dbReference type="InterPro" id="IPR003738">
    <property type="entry name" value="SRAP"/>
</dbReference>
<evidence type="ECO:0000256" key="5">
    <source>
        <dbReference type="ARBA" id="ARBA00023124"/>
    </source>
</evidence>
<accession>A0A241XSF6</accession>
<dbReference type="GO" id="GO:0006508">
    <property type="term" value="P:proteolysis"/>
    <property type="evidence" value="ECO:0007669"/>
    <property type="project" value="UniProtKB-KW"/>
</dbReference>
<name>A0A241XSF6_PSEAI</name>
<dbReference type="RefSeq" id="WP_065085743.1">
    <property type="nucleotide sequence ID" value="NZ_NFFZ01000004.1"/>
</dbReference>
<keyword evidence="5" id="KW-0190">Covalent protein-DNA linkage</keyword>
<evidence type="ECO:0000256" key="6">
    <source>
        <dbReference type="ARBA" id="ARBA00023125"/>
    </source>
</evidence>
<keyword evidence="7" id="KW-0456">Lyase</keyword>
<dbReference type="GO" id="GO:0016829">
    <property type="term" value="F:lyase activity"/>
    <property type="evidence" value="ECO:0007669"/>
    <property type="project" value="UniProtKB-KW"/>
</dbReference>
<dbReference type="Pfam" id="PF02586">
    <property type="entry name" value="SRAP"/>
    <property type="match status" value="1"/>
</dbReference>